<name>A0ACC1NHJ0_9HYPO</name>
<dbReference type="EMBL" id="JANJQO010000391">
    <property type="protein sequence ID" value="KAJ2978278.1"/>
    <property type="molecule type" value="Genomic_DNA"/>
</dbReference>
<accession>A0ACC1NHJ0</accession>
<comment type="caution">
    <text evidence="1">The sequence shown here is derived from an EMBL/GenBank/DDBJ whole genome shotgun (WGS) entry which is preliminary data.</text>
</comment>
<sequence>MSFQSSRPADTSWATTSTSGSDTRNSQTSPLGGRFGATCETSNTALLLYTTSSSCDGSWTSGATDHEEVEGDGISDEWEQDSNTASIIPKIEPIEDNEVAMAKLKHVPLEPKETANLSFKQKRPRGRPKKNTVPAAANSTKVVKGRSKTGCITCRKRKKKCDEAKPGCLNCEKNSVVCEGYNEKQLWRSATERRAEEGRLKREFFPVVTLPAIVLGLETAEDKMFYDHYVHRLSNVLTVETEERNAFRDLLFNLATKHQGLLHSIMAISSMHIDTATPYGSALLHRHPTVSRESLQQRSSYHVSAAWTCLRSDIDKSESLDPDDPDSQLILAARYGQMICLVLQTLIEGNPRGEHRVHLQAYQKLIRQSPPHDVALHTFITEFFQYHIYADDILWHPENNIPRLSVEEADFEAPADGSMACLLGVKDGLFQHLREITSLRNIIRKKMIDSNNSPAASYVEIIQANDIGQALQSWKPNWRAGDSRAKAELHALTTCVTHQLDA</sequence>
<dbReference type="Proteomes" id="UP001143910">
    <property type="component" value="Unassembled WGS sequence"/>
</dbReference>
<proteinExistence type="predicted"/>
<evidence type="ECO:0000313" key="2">
    <source>
        <dbReference type="Proteomes" id="UP001143910"/>
    </source>
</evidence>
<gene>
    <name evidence="1" type="ORF">NQ176_g3906</name>
</gene>
<evidence type="ECO:0000313" key="1">
    <source>
        <dbReference type="EMBL" id="KAJ2978278.1"/>
    </source>
</evidence>
<keyword evidence="2" id="KW-1185">Reference proteome</keyword>
<protein>
    <submittedName>
        <fullName evidence="1">Uncharacterized protein</fullName>
    </submittedName>
</protein>
<reference evidence="1" key="1">
    <citation type="submission" date="2022-08" db="EMBL/GenBank/DDBJ databases">
        <title>Genome Sequence of Lecanicillium fungicola.</title>
        <authorList>
            <person name="Buettner E."/>
        </authorList>
    </citation>
    <scope>NUCLEOTIDE SEQUENCE</scope>
    <source>
        <strain evidence="1">Babe33</strain>
    </source>
</reference>
<organism evidence="1 2">
    <name type="scientific">Zarea fungicola</name>
    <dbReference type="NCBI Taxonomy" id="93591"/>
    <lineage>
        <taxon>Eukaryota</taxon>
        <taxon>Fungi</taxon>
        <taxon>Dikarya</taxon>
        <taxon>Ascomycota</taxon>
        <taxon>Pezizomycotina</taxon>
        <taxon>Sordariomycetes</taxon>
        <taxon>Hypocreomycetidae</taxon>
        <taxon>Hypocreales</taxon>
        <taxon>Cordycipitaceae</taxon>
        <taxon>Zarea</taxon>
    </lineage>
</organism>